<protein>
    <recommendedName>
        <fullName evidence="4 12">Pectinesterase</fullName>
        <ecNumber evidence="4 12">3.1.1.11</ecNumber>
    </recommendedName>
</protein>
<evidence type="ECO:0000256" key="9">
    <source>
        <dbReference type="ARBA" id="ARBA00023085"/>
    </source>
</evidence>
<name>A0AAD2AA93_9LAMI</name>
<gene>
    <name evidence="14" type="ORF">FPE_LOCUS31528</name>
</gene>
<evidence type="ECO:0000256" key="4">
    <source>
        <dbReference type="ARBA" id="ARBA00013229"/>
    </source>
</evidence>
<dbReference type="InterPro" id="IPR012334">
    <property type="entry name" value="Pectin_lyas_fold"/>
</dbReference>
<dbReference type="Pfam" id="PF01095">
    <property type="entry name" value="Pectinesterase"/>
    <property type="match status" value="1"/>
</dbReference>
<evidence type="ECO:0000256" key="7">
    <source>
        <dbReference type="ARBA" id="ARBA00022729"/>
    </source>
</evidence>
<dbReference type="FunFam" id="2.160.20.10:FF:000008">
    <property type="entry name" value="Pectinesterase"/>
    <property type="match status" value="1"/>
</dbReference>
<keyword evidence="9 12" id="KW-0063">Aspartyl esterase</keyword>
<dbReference type="AlphaFoldDB" id="A0AAD2AA93"/>
<keyword evidence="15" id="KW-1185">Reference proteome</keyword>
<organism evidence="14 15">
    <name type="scientific">Fraxinus pennsylvanica</name>
    <dbReference type="NCBI Taxonomy" id="56036"/>
    <lineage>
        <taxon>Eukaryota</taxon>
        <taxon>Viridiplantae</taxon>
        <taxon>Streptophyta</taxon>
        <taxon>Embryophyta</taxon>
        <taxon>Tracheophyta</taxon>
        <taxon>Spermatophyta</taxon>
        <taxon>Magnoliopsida</taxon>
        <taxon>eudicotyledons</taxon>
        <taxon>Gunneridae</taxon>
        <taxon>Pentapetalae</taxon>
        <taxon>asterids</taxon>
        <taxon>lamiids</taxon>
        <taxon>Lamiales</taxon>
        <taxon>Oleaceae</taxon>
        <taxon>Oleeae</taxon>
        <taxon>Fraxinus</taxon>
    </lineage>
</organism>
<evidence type="ECO:0000256" key="8">
    <source>
        <dbReference type="ARBA" id="ARBA00022801"/>
    </source>
</evidence>
<evidence type="ECO:0000313" key="14">
    <source>
        <dbReference type="EMBL" id="CAI9784098.1"/>
    </source>
</evidence>
<dbReference type="PANTHER" id="PTHR31321">
    <property type="entry name" value="ACYL-COA THIOESTER HYDROLASE YBHC-RELATED"/>
    <property type="match status" value="1"/>
</dbReference>
<evidence type="ECO:0000256" key="2">
    <source>
        <dbReference type="ARBA" id="ARBA00005184"/>
    </source>
</evidence>
<dbReference type="GO" id="GO:0030599">
    <property type="term" value="F:pectinesterase activity"/>
    <property type="evidence" value="ECO:0007669"/>
    <property type="project" value="UniProtKB-UniRule"/>
</dbReference>
<feature type="signal peptide" evidence="12">
    <location>
        <begin position="1"/>
        <end position="22"/>
    </location>
</feature>
<feature type="chain" id="PRO_5041777208" description="Pectinesterase" evidence="12">
    <location>
        <begin position="23"/>
        <end position="357"/>
    </location>
</feature>
<dbReference type="PROSITE" id="PS00503">
    <property type="entry name" value="PECTINESTERASE_2"/>
    <property type="match status" value="1"/>
</dbReference>
<keyword evidence="5" id="KW-0134">Cell wall</keyword>
<comment type="subcellular location">
    <subcellularLocation>
        <location evidence="1">Secreted</location>
        <location evidence="1">Cell wall</location>
    </subcellularLocation>
</comment>
<comment type="catalytic activity">
    <reaction evidence="10 12">
        <text>[(1-&gt;4)-alpha-D-galacturonosyl methyl ester](n) + n H2O = [(1-&gt;4)-alpha-D-galacturonosyl](n) + n methanol + n H(+)</text>
        <dbReference type="Rhea" id="RHEA:22380"/>
        <dbReference type="Rhea" id="RHEA-COMP:14570"/>
        <dbReference type="Rhea" id="RHEA-COMP:14573"/>
        <dbReference type="ChEBI" id="CHEBI:15377"/>
        <dbReference type="ChEBI" id="CHEBI:15378"/>
        <dbReference type="ChEBI" id="CHEBI:17790"/>
        <dbReference type="ChEBI" id="CHEBI:140522"/>
        <dbReference type="ChEBI" id="CHEBI:140523"/>
        <dbReference type="EC" id="3.1.1.11"/>
    </reaction>
</comment>
<dbReference type="Proteomes" id="UP000834106">
    <property type="component" value="Chromosome 20"/>
</dbReference>
<sequence length="357" mass="40272">MNLLSFSALVLGFLLSYDGIRASFAQLNSNAKNYITWDDMKVDDYRLHIRDEGNWSKVIVVDKNGRGNSLTVQGAVDMVPENNADRVRIYILPGVYSEKVYIPASKPYISFIGDQDRVSETVITWHDKASDRDENGAVLGTFNSATATIESDYFVATGITFENTVCAVPGGVDGYQAVALRIAGDKAMFYNVKFLGSQDTLLDQTGSHYFYQCFIQGSTDFIFGNAKSLYQECTLHVLEDGYAVAAQHRNSPNDDTGFSFLNCTVKGKGRTFLGRAWGDYSRVIYSYCEFDDIVRPEGWNDWKKQYRDNTVVFGEYECRGDGADRRRRVPWSKALNYMEAKPFLGTQFIGGEQWLRL</sequence>
<comment type="similarity">
    <text evidence="3">Belongs to the pectinesterase family.</text>
</comment>
<dbReference type="EMBL" id="OU503055">
    <property type="protein sequence ID" value="CAI9784098.1"/>
    <property type="molecule type" value="Genomic_DNA"/>
</dbReference>
<dbReference type="PANTHER" id="PTHR31321:SF31">
    <property type="entry name" value="PECTINESTERASE QRT1"/>
    <property type="match status" value="1"/>
</dbReference>
<evidence type="ECO:0000256" key="3">
    <source>
        <dbReference type="ARBA" id="ARBA00008891"/>
    </source>
</evidence>
<accession>A0AAD2AA93</accession>
<dbReference type="SUPFAM" id="SSF51126">
    <property type="entry name" value="Pectin lyase-like"/>
    <property type="match status" value="1"/>
</dbReference>
<dbReference type="GO" id="GO:0045490">
    <property type="term" value="P:pectin catabolic process"/>
    <property type="evidence" value="ECO:0007669"/>
    <property type="project" value="UniProtKB-UniRule"/>
</dbReference>
<keyword evidence="7 12" id="KW-0732">Signal</keyword>
<reference evidence="14" key="1">
    <citation type="submission" date="2023-05" db="EMBL/GenBank/DDBJ databases">
        <authorList>
            <person name="Huff M."/>
        </authorList>
    </citation>
    <scope>NUCLEOTIDE SEQUENCE</scope>
</reference>
<evidence type="ECO:0000256" key="10">
    <source>
        <dbReference type="ARBA" id="ARBA00047928"/>
    </source>
</evidence>
<dbReference type="Gene3D" id="2.160.20.10">
    <property type="entry name" value="Single-stranded right-handed beta-helix, Pectin lyase-like"/>
    <property type="match status" value="1"/>
</dbReference>
<feature type="domain" description="Pectinesterase catalytic" evidence="13">
    <location>
        <begin position="59"/>
        <end position="351"/>
    </location>
</feature>
<dbReference type="InterPro" id="IPR033131">
    <property type="entry name" value="Pectinesterase_Asp_AS"/>
</dbReference>
<evidence type="ECO:0000256" key="6">
    <source>
        <dbReference type="ARBA" id="ARBA00022525"/>
    </source>
</evidence>
<dbReference type="EC" id="3.1.1.11" evidence="4 12"/>
<keyword evidence="8 12" id="KW-0378">Hydrolase</keyword>
<dbReference type="InterPro" id="IPR000070">
    <property type="entry name" value="Pectinesterase_cat"/>
</dbReference>
<evidence type="ECO:0000256" key="12">
    <source>
        <dbReference type="RuleBase" id="RU000589"/>
    </source>
</evidence>
<evidence type="ECO:0000256" key="11">
    <source>
        <dbReference type="PROSITE-ProRule" id="PRU10040"/>
    </source>
</evidence>
<evidence type="ECO:0000259" key="13">
    <source>
        <dbReference type="Pfam" id="PF01095"/>
    </source>
</evidence>
<dbReference type="InterPro" id="IPR011050">
    <property type="entry name" value="Pectin_lyase_fold/virulence"/>
</dbReference>
<comment type="pathway">
    <text evidence="2 12">Glycan metabolism; pectin degradation; 2-dehydro-3-deoxy-D-gluconate from pectin: step 1/5.</text>
</comment>
<evidence type="ECO:0000256" key="1">
    <source>
        <dbReference type="ARBA" id="ARBA00004191"/>
    </source>
</evidence>
<feature type="active site" evidence="11">
    <location>
        <position position="220"/>
    </location>
</feature>
<evidence type="ECO:0000313" key="15">
    <source>
        <dbReference type="Proteomes" id="UP000834106"/>
    </source>
</evidence>
<evidence type="ECO:0000256" key="5">
    <source>
        <dbReference type="ARBA" id="ARBA00022512"/>
    </source>
</evidence>
<dbReference type="GO" id="GO:0042545">
    <property type="term" value="P:cell wall modification"/>
    <property type="evidence" value="ECO:0007669"/>
    <property type="project" value="UniProtKB-UniRule"/>
</dbReference>
<proteinExistence type="inferred from homology"/>
<keyword evidence="6" id="KW-0964">Secreted</keyword>